<dbReference type="EMBL" id="MCGO01000049">
    <property type="protein sequence ID" value="ORY37569.1"/>
    <property type="molecule type" value="Genomic_DNA"/>
</dbReference>
<dbReference type="STRING" id="329046.A0A1Y2BS41"/>
<accession>A0A1Y2BS41</accession>
<reference evidence="2 3" key="1">
    <citation type="submission" date="2016-07" db="EMBL/GenBank/DDBJ databases">
        <title>Pervasive Adenine N6-methylation of Active Genes in Fungi.</title>
        <authorList>
            <consortium name="DOE Joint Genome Institute"/>
            <person name="Mondo S.J."/>
            <person name="Dannebaum R.O."/>
            <person name="Kuo R.C."/>
            <person name="Labutti K."/>
            <person name="Haridas S."/>
            <person name="Kuo A."/>
            <person name="Salamov A."/>
            <person name="Ahrendt S.R."/>
            <person name="Lipzen A."/>
            <person name="Sullivan W."/>
            <person name="Andreopoulos W.B."/>
            <person name="Clum A."/>
            <person name="Lindquist E."/>
            <person name="Daum C."/>
            <person name="Ramamoorthy G.K."/>
            <person name="Gryganskyi A."/>
            <person name="Culley D."/>
            <person name="Magnuson J.K."/>
            <person name="James T.Y."/>
            <person name="O'Malley M.A."/>
            <person name="Stajich J.E."/>
            <person name="Spatafora J.W."/>
            <person name="Visel A."/>
            <person name="Grigoriev I.V."/>
        </authorList>
    </citation>
    <scope>NUCLEOTIDE SEQUENCE [LARGE SCALE GENOMIC DNA]</scope>
    <source>
        <strain evidence="2 3">JEL800</strain>
    </source>
</reference>
<keyword evidence="3" id="KW-1185">Reference proteome</keyword>
<evidence type="ECO:0000256" key="1">
    <source>
        <dbReference type="ARBA" id="ARBA00038101"/>
    </source>
</evidence>
<organism evidence="2 3">
    <name type="scientific">Rhizoclosmatium globosum</name>
    <dbReference type="NCBI Taxonomy" id="329046"/>
    <lineage>
        <taxon>Eukaryota</taxon>
        <taxon>Fungi</taxon>
        <taxon>Fungi incertae sedis</taxon>
        <taxon>Chytridiomycota</taxon>
        <taxon>Chytridiomycota incertae sedis</taxon>
        <taxon>Chytridiomycetes</taxon>
        <taxon>Chytridiales</taxon>
        <taxon>Chytriomycetaceae</taxon>
        <taxon>Rhizoclosmatium</taxon>
    </lineage>
</organism>
<dbReference type="Gene3D" id="1.25.40.10">
    <property type="entry name" value="Tetratricopeptide repeat domain"/>
    <property type="match status" value="1"/>
</dbReference>
<comment type="similarity">
    <text evidence="1">Belongs to the sel-1 family.</text>
</comment>
<dbReference type="Pfam" id="PF08238">
    <property type="entry name" value="Sel1"/>
    <property type="match status" value="2"/>
</dbReference>
<protein>
    <submittedName>
        <fullName evidence="2">HCP-like protein</fullName>
    </submittedName>
</protein>
<dbReference type="SMART" id="SM00671">
    <property type="entry name" value="SEL1"/>
    <property type="match status" value="2"/>
</dbReference>
<dbReference type="InterPro" id="IPR050767">
    <property type="entry name" value="Sel1_AlgK"/>
</dbReference>
<comment type="caution">
    <text evidence="2">The sequence shown here is derived from an EMBL/GenBank/DDBJ whole genome shotgun (WGS) entry which is preliminary data.</text>
</comment>
<dbReference type="InterPro" id="IPR011990">
    <property type="entry name" value="TPR-like_helical_dom_sf"/>
</dbReference>
<dbReference type="Proteomes" id="UP000193642">
    <property type="component" value="Unassembled WGS sequence"/>
</dbReference>
<name>A0A1Y2BS41_9FUNG</name>
<evidence type="ECO:0000313" key="3">
    <source>
        <dbReference type="Proteomes" id="UP000193642"/>
    </source>
</evidence>
<evidence type="ECO:0000313" key="2">
    <source>
        <dbReference type="EMBL" id="ORY37569.1"/>
    </source>
</evidence>
<dbReference type="InterPro" id="IPR006597">
    <property type="entry name" value="Sel1-like"/>
</dbReference>
<dbReference type="PANTHER" id="PTHR11102:SF160">
    <property type="entry name" value="ERAD-ASSOCIATED E3 UBIQUITIN-PROTEIN LIGASE COMPONENT HRD3"/>
    <property type="match status" value="1"/>
</dbReference>
<proteinExistence type="inferred from homology"/>
<dbReference type="OrthoDB" id="2384430at2759"/>
<dbReference type="AlphaFoldDB" id="A0A1Y2BS41"/>
<dbReference type="SUPFAM" id="SSF81901">
    <property type="entry name" value="HCP-like"/>
    <property type="match status" value="1"/>
</dbReference>
<sequence>MFTLPSFSANQVYSYPAATTPATTTLPPNNVTAAVQAIPANVMPAPAPVPQTTATLSLLNNNDTELSVFEHIMMLAVFGERDAQLILGQFYEFGEMLERNMPSAVKWYQAAANNGNAEAQYRLGLCYEMGDGVDQNSEKALKLFRTAAAQGYPEAIRHLRQHEP</sequence>
<gene>
    <name evidence="2" type="ORF">BCR33DRAFT_446866</name>
</gene>
<dbReference type="PANTHER" id="PTHR11102">
    <property type="entry name" value="SEL-1-LIKE PROTEIN"/>
    <property type="match status" value="1"/>
</dbReference>